<sequence length="163" mass="17990">MSASYPTPVYWHAGRGGFREVYEPAEDSFLLVDAQEKDTDRLQLMTSGTPMCVSGEGQWLRSAVSFSGISGWTFSSLSLCVCVSFDQCVLFFQVGREVTNRLLPVVAQLLSSEGLFYLITIAENDPGDLILNQGLVGDDLSQVDRTLVRGHTGHGFNHPDRHF</sequence>
<protein>
    <submittedName>
        <fullName evidence="4">Uncharacterized protein</fullName>
    </submittedName>
</protein>
<dbReference type="GO" id="GO:0008276">
    <property type="term" value="F:protein methyltransferase activity"/>
    <property type="evidence" value="ECO:0007669"/>
    <property type="project" value="TreeGrafter"/>
</dbReference>
<dbReference type="AlphaFoldDB" id="A0A8D0AS71"/>
<evidence type="ECO:0000313" key="5">
    <source>
        <dbReference type="Proteomes" id="UP000694568"/>
    </source>
</evidence>
<dbReference type="GeneTree" id="ENSGT01010000228709"/>
<dbReference type="Ensembl" id="ENSSLUT00000061288.1">
    <property type="protein sequence ID" value="ENSSLUP00000059597.1"/>
    <property type="gene ID" value="ENSSLUG00000025463.1"/>
</dbReference>
<dbReference type="GO" id="GO:0035657">
    <property type="term" value="C:eRF1 methyltransferase complex"/>
    <property type="evidence" value="ECO:0007669"/>
    <property type="project" value="TreeGrafter"/>
</dbReference>
<accession>A0A8D0AS71</accession>
<dbReference type="GO" id="GO:0008757">
    <property type="term" value="F:S-adenosylmethionine-dependent methyltransferase activity"/>
    <property type="evidence" value="ECO:0007669"/>
    <property type="project" value="TreeGrafter"/>
</dbReference>
<name>A0A8D0AS71_SANLU</name>
<dbReference type="InterPro" id="IPR052190">
    <property type="entry name" value="Euk-Arch_PrmC-MTase"/>
</dbReference>
<keyword evidence="1" id="KW-0489">Methyltransferase</keyword>
<dbReference type="GO" id="GO:0032259">
    <property type="term" value="P:methylation"/>
    <property type="evidence" value="ECO:0007669"/>
    <property type="project" value="UniProtKB-KW"/>
</dbReference>
<organism evidence="4 5">
    <name type="scientific">Sander lucioperca</name>
    <name type="common">Pike-perch</name>
    <name type="synonym">Perca lucioperca</name>
    <dbReference type="NCBI Taxonomy" id="283035"/>
    <lineage>
        <taxon>Eukaryota</taxon>
        <taxon>Metazoa</taxon>
        <taxon>Chordata</taxon>
        <taxon>Craniata</taxon>
        <taxon>Vertebrata</taxon>
        <taxon>Euteleostomi</taxon>
        <taxon>Actinopterygii</taxon>
        <taxon>Neopterygii</taxon>
        <taxon>Teleostei</taxon>
        <taxon>Neoteleostei</taxon>
        <taxon>Acanthomorphata</taxon>
        <taxon>Eupercaria</taxon>
        <taxon>Perciformes</taxon>
        <taxon>Percoidei</taxon>
        <taxon>Percidae</taxon>
        <taxon>Luciopercinae</taxon>
        <taxon>Sander</taxon>
    </lineage>
</organism>
<keyword evidence="3" id="KW-0949">S-adenosyl-L-methionine</keyword>
<evidence type="ECO:0000256" key="3">
    <source>
        <dbReference type="ARBA" id="ARBA00022691"/>
    </source>
</evidence>
<reference evidence="4" key="1">
    <citation type="submission" date="2025-08" db="UniProtKB">
        <authorList>
            <consortium name="Ensembl"/>
        </authorList>
    </citation>
    <scope>IDENTIFICATION</scope>
</reference>
<dbReference type="Proteomes" id="UP000694568">
    <property type="component" value="Unplaced"/>
</dbReference>
<dbReference type="PANTHER" id="PTHR45875">
    <property type="entry name" value="METHYLTRANSFERASE N6AMT1"/>
    <property type="match status" value="1"/>
</dbReference>
<evidence type="ECO:0000256" key="1">
    <source>
        <dbReference type="ARBA" id="ARBA00022603"/>
    </source>
</evidence>
<dbReference type="PANTHER" id="PTHR45875:SF1">
    <property type="entry name" value="METHYLTRANSFERASE N6AMT1"/>
    <property type="match status" value="1"/>
</dbReference>
<reference evidence="4" key="2">
    <citation type="submission" date="2025-09" db="UniProtKB">
        <authorList>
            <consortium name="Ensembl"/>
        </authorList>
    </citation>
    <scope>IDENTIFICATION</scope>
</reference>
<keyword evidence="2" id="KW-0808">Transferase</keyword>
<keyword evidence="5" id="KW-1185">Reference proteome</keyword>
<evidence type="ECO:0000313" key="4">
    <source>
        <dbReference type="Ensembl" id="ENSSLUP00000059597.1"/>
    </source>
</evidence>
<proteinExistence type="predicted"/>
<evidence type="ECO:0000256" key="2">
    <source>
        <dbReference type="ARBA" id="ARBA00022679"/>
    </source>
</evidence>